<evidence type="ECO:0000256" key="2">
    <source>
        <dbReference type="ARBA" id="ARBA00023125"/>
    </source>
</evidence>
<comment type="caution">
    <text evidence="5">The sequence shown here is derived from an EMBL/GenBank/DDBJ whole genome shotgun (WGS) entry which is preliminary data.</text>
</comment>
<protein>
    <submittedName>
        <fullName evidence="5">Winged helix-turn-helix transcriptional regulator</fullName>
    </submittedName>
</protein>
<dbReference type="PROSITE" id="PS51118">
    <property type="entry name" value="HTH_HXLR"/>
    <property type="match status" value="1"/>
</dbReference>
<dbReference type="AlphaFoldDB" id="A0ABD6A733"/>
<dbReference type="SUPFAM" id="SSF46785">
    <property type="entry name" value="Winged helix' DNA-binding domain"/>
    <property type="match status" value="1"/>
</dbReference>
<keyword evidence="3" id="KW-0804">Transcription</keyword>
<dbReference type="InterPro" id="IPR002577">
    <property type="entry name" value="HTH_HxlR"/>
</dbReference>
<dbReference type="GeneID" id="79313899"/>
<evidence type="ECO:0000256" key="3">
    <source>
        <dbReference type="ARBA" id="ARBA00023163"/>
    </source>
</evidence>
<sequence length="124" mass="14524">MTDATRDAEATETGTFVDSMDDKYLGVREKRELFNLLGKAHTMELIHVFVREPGPWRFNELREVVGVSQNTLSARLSELLEADLLTRRSYDEIPPRVEYRATEKLTDLRPVFRHLSEWAEQYDH</sequence>
<dbReference type="InterPro" id="IPR036390">
    <property type="entry name" value="WH_DNA-bd_sf"/>
</dbReference>
<dbReference type="Gene3D" id="1.10.10.10">
    <property type="entry name" value="Winged helix-like DNA-binding domain superfamily/Winged helix DNA-binding domain"/>
    <property type="match status" value="1"/>
</dbReference>
<dbReference type="CDD" id="cd00090">
    <property type="entry name" value="HTH_ARSR"/>
    <property type="match status" value="1"/>
</dbReference>
<reference evidence="5 6" key="1">
    <citation type="journal article" date="2019" name="Int. J. Syst. Evol. Microbiol.">
        <title>The Global Catalogue of Microorganisms (GCM) 10K type strain sequencing project: providing services to taxonomists for standard genome sequencing and annotation.</title>
        <authorList>
            <consortium name="The Broad Institute Genomics Platform"/>
            <consortium name="The Broad Institute Genome Sequencing Center for Infectious Disease"/>
            <person name="Wu L."/>
            <person name="Ma J."/>
        </authorList>
    </citation>
    <scope>NUCLEOTIDE SEQUENCE [LARGE SCALE GENOMIC DNA]</scope>
    <source>
        <strain evidence="5 6">PSR21</strain>
    </source>
</reference>
<proteinExistence type="predicted"/>
<evidence type="ECO:0000256" key="1">
    <source>
        <dbReference type="ARBA" id="ARBA00023015"/>
    </source>
</evidence>
<dbReference type="InterPro" id="IPR011991">
    <property type="entry name" value="ArsR-like_HTH"/>
</dbReference>
<dbReference type="PANTHER" id="PTHR33204:SF18">
    <property type="entry name" value="TRANSCRIPTIONAL REGULATORY PROTEIN"/>
    <property type="match status" value="1"/>
</dbReference>
<dbReference type="PANTHER" id="PTHR33204">
    <property type="entry name" value="TRANSCRIPTIONAL REGULATOR, MARR FAMILY"/>
    <property type="match status" value="1"/>
</dbReference>
<name>A0ABD6A733_9EURY</name>
<dbReference type="Pfam" id="PF01638">
    <property type="entry name" value="HxlR"/>
    <property type="match status" value="1"/>
</dbReference>
<organism evidence="5 6">
    <name type="scientific">Halomarina halobia</name>
    <dbReference type="NCBI Taxonomy" id="3033386"/>
    <lineage>
        <taxon>Archaea</taxon>
        <taxon>Methanobacteriati</taxon>
        <taxon>Methanobacteriota</taxon>
        <taxon>Stenosarchaea group</taxon>
        <taxon>Halobacteria</taxon>
        <taxon>Halobacteriales</taxon>
        <taxon>Natronomonadaceae</taxon>
        <taxon>Halomarina</taxon>
    </lineage>
</organism>
<dbReference type="GO" id="GO:0003677">
    <property type="term" value="F:DNA binding"/>
    <property type="evidence" value="ECO:0007669"/>
    <property type="project" value="UniProtKB-KW"/>
</dbReference>
<dbReference type="InterPro" id="IPR036388">
    <property type="entry name" value="WH-like_DNA-bd_sf"/>
</dbReference>
<keyword evidence="6" id="KW-1185">Reference proteome</keyword>
<gene>
    <name evidence="5" type="ORF">ACFQPE_06170</name>
</gene>
<dbReference type="Proteomes" id="UP001596547">
    <property type="component" value="Unassembled WGS sequence"/>
</dbReference>
<evidence type="ECO:0000313" key="6">
    <source>
        <dbReference type="Proteomes" id="UP001596547"/>
    </source>
</evidence>
<keyword evidence="1" id="KW-0805">Transcription regulation</keyword>
<evidence type="ECO:0000313" key="5">
    <source>
        <dbReference type="EMBL" id="MFC7316383.1"/>
    </source>
</evidence>
<accession>A0ABD6A733</accession>
<evidence type="ECO:0000259" key="4">
    <source>
        <dbReference type="PROSITE" id="PS51118"/>
    </source>
</evidence>
<dbReference type="RefSeq" id="WP_276304359.1">
    <property type="nucleotide sequence ID" value="NZ_CP119992.1"/>
</dbReference>
<dbReference type="EMBL" id="JBHTBF010000002">
    <property type="protein sequence ID" value="MFC7316383.1"/>
    <property type="molecule type" value="Genomic_DNA"/>
</dbReference>
<keyword evidence="2" id="KW-0238">DNA-binding</keyword>
<feature type="domain" description="HTH hxlR-type" evidence="4">
    <location>
        <begin position="28"/>
        <end position="124"/>
    </location>
</feature>